<dbReference type="InterPro" id="IPR001873">
    <property type="entry name" value="ENaC"/>
</dbReference>
<gene>
    <name evidence="15" type="primary">LOC125779947</name>
</gene>
<protein>
    <submittedName>
        <fullName evidence="15">Pickpocket protein 11-like</fullName>
    </submittedName>
</protein>
<dbReference type="PRINTS" id="PR01078">
    <property type="entry name" value="AMINACHANNEL"/>
</dbReference>
<dbReference type="Pfam" id="PF00858">
    <property type="entry name" value="ASC"/>
    <property type="match status" value="1"/>
</dbReference>
<keyword evidence="8 12" id="KW-0406">Ion transport</keyword>
<name>A0ABM3K6P2_BACDO</name>
<keyword evidence="11 12" id="KW-0407">Ion channel</keyword>
<evidence type="ECO:0000256" key="12">
    <source>
        <dbReference type="RuleBase" id="RU000679"/>
    </source>
</evidence>
<evidence type="ECO:0000256" key="3">
    <source>
        <dbReference type="ARBA" id="ARBA00022448"/>
    </source>
</evidence>
<organism evidence="14 15">
    <name type="scientific">Bactrocera dorsalis</name>
    <name type="common">Oriental fruit fly</name>
    <name type="synonym">Dacus dorsalis</name>
    <dbReference type="NCBI Taxonomy" id="27457"/>
    <lineage>
        <taxon>Eukaryota</taxon>
        <taxon>Metazoa</taxon>
        <taxon>Ecdysozoa</taxon>
        <taxon>Arthropoda</taxon>
        <taxon>Hexapoda</taxon>
        <taxon>Insecta</taxon>
        <taxon>Pterygota</taxon>
        <taxon>Neoptera</taxon>
        <taxon>Endopterygota</taxon>
        <taxon>Diptera</taxon>
        <taxon>Brachycera</taxon>
        <taxon>Muscomorpha</taxon>
        <taxon>Tephritoidea</taxon>
        <taxon>Tephritidae</taxon>
        <taxon>Bactrocera</taxon>
        <taxon>Bactrocera</taxon>
    </lineage>
</organism>
<reference evidence="14" key="1">
    <citation type="submission" date="2025-05" db="UniProtKB">
        <authorList>
            <consortium name="RefSeq"/>
        </authorList>
    </citation>
    <scope>NUCLEOTIDE SEQUENCE [LARGE SCALE GENOMIC DNA]</scope>
</reference>
<comment type="subcellular location">
    <subcellularLocation>
        <location evidence="1">Membrane</location>
        <topology evidence="1">Multi-pass membrane protein</topology>
    </subcellularLocation>
</comment>
<evidence type="ECO:0000256" key="1">
    <source>
        <dbReference type="ARBA" id="ARBA00004141"/>
    </source>
</evidence>
<dbReference type="Proteomes" id="UP001652620">
    <property type="component" value="Chromosome 1"/>
</dbReference>
<dbReference type="PANTHER" id="PTHR11690:SF237">
    <property type="entry name" value="PICKPOCKET 16-RELATED"/>
    <property type="match status" value="1"/>
</dbReference>
<dbReference type="GeneID" id="125779947"/>
<keyword evidence="9 13" id="KW-0472">Membrane</keyword>
<keyword evidence="4 12" id="KW-0894">Sodium channel</keyword>
<keyword evidence="10 12" id="KW-0739">Sodium transport</keyword>
<evidence type="ECO:0000256" key="2">
    <source>
        <dbReference type="ARBA" id="ARBA00007193"/>
    </source>
</evidence>
<dbReference type="Gene3D" id="2.60.470.10">
    <property type="entry name" value="Acid-sensing ion channels like domains"/>
    <property type="match status" value="1"/>
</dbReference>
<evidence type="ECO:0000313" key="15">
    <source>
        <dbReference type="RefSeq" id="XP_049317142.1"/>
    </source>
</evidence>
<evidence type="ECO:0000256" key="7">
    <source>
        <dbReference type="ARBA" id="ARBA00023053"/>
    </source>
</evidence>
<keyword evidence="3 12" id="KW-0813">Transport</keyword>
<evidence type="ECO:0000256" key="8">
    <source>
        <dbReference type="ARBA" id="ARBA00023065"/>
    </source>
</evidence>
<reference evidence="15" key="2">
    <citation type="submission" date="2025-08" db="UniProtKB">
        <authorList>
            <consortium name="RefSeq"/>
        </authorList>
    </citation>
    <scope>IDENTIFICATION</scope>
    <source>
        <tissue evidence="15">Adult</tissue>
    </source>
</reference>
<accession>A0ABM3K6P2</accession>
<evidence type="ECO:0000256" key="6">
    <source>
        <dbReference type="ARBA" id="ARBA00022989"/>
    </source>
</evidence>
<evidence type="ECO:0000256" key="11">
    <source>
        <dbReference type="ARBA" id="ARBA00023303"/>
    </source>
</evidence>
<evidence type="ECO:0000256" key="9">
    <source>
        <dbReference type="ARBA" id="ARBA00023136"/>
    </source>
</evidence>
<evidence type="ECO:0000313" key="14">
    <source>
        <dbReference type="Proteomes" id="UP001652620"/>
    </source>
</evidence>
<keyword evidence="5 12" id="KW-0812">Transmembrane</keyword>
<dbReference type="RefSeq" id="XP_049317142.1">
    <property type="nucleotide sequence ID" value="XM_049461185.1"/>
</dbReference>
<keyword evidence="7" id="KW-0915">Sodium</keyword>
<feature type="transmembrane region" description="Helical" evidence="13">
    <location>
        <begin position="131"/>
        <end position="149"/>
    </location>
</feature>
<keyword evidence="14" id="KW-1185">Reference proteome</keyword>
<proteinExistence type="inferred from homology"/>
<evidence type="ECO:0000256" key="10">
    <source>
        <dbReference type="ARBA" id="ARBA00023201"/>
    </source>
</evidence>
<sequence>MPVQKFKTKPIKNAAKIEPSNYFVIFDDYLQPKSQLIFSEKTRDLLEFSGAHWKPPTLNESIREKWRLLAKKFTQQRVVKVKPLNNLVIDTKKLNIQQKALKPKSGFQIYCELASVHGLHYLTGASKWQRIFWCFILCSMLTLSIYTLWNSLSLNADNPTILYTDTKTGIFWGKTFPAITLCNFNHISKKKLNDLLMKNFSSETADQIRPLIPYVLYSALPVNATPADYRSLHRLLTSANYTHSDFLEKISPDCESQLIRCKILAQVHPCNVLFQRVRTQHGFCCSFNFNAIINGNQTAEELSIHSNRFGPKWGLSVLLDPQVEDYYASRNKFGGYQVYAHNGYDFLNINDPHQLVLPGYSIHIHTAPFITLATTLLKNQDLHLRRCYLRNERKLLAFAEYTQQNCFSECRSREVLTSCGCVPPLWPRAENWTVCTLLEASCVMAQIGKIDVFLYRN</sequence>
<comment type="similarity">
    <text evidence="2 12">Belongs to the amiloride-sensitive sodium channel (TC 1.A.6) family.</text>
</comment>
<evidence type="ECO:0000256" key="4">
    <source>
        <dbReference type="ARBA" id="ARBA00022461"/>
    </source>
</evidence>
<dbReference type="InterPro" id="IPR020903">
    <property type="entry name" value="ENaC_CS"/>
</dbReference>
<dbReference type="PROSITE" id="PS01206">
    <property type="entry name" value="ASC"/>
    <property type="match status" value="1"/>
</dbReference>
<evidence type="ECO:0000256" key="13">
    <source>
        <dbReference type="SAM" id="Phobius"/>
    </source>
</evidence>
<keyword evidence="6 13" id="KW-1133">Transmembrane helix</keyword>
<dbReference type="PANTHER" id="PTHR11690">
    <property type="entry name" value="AMILORIDE-SENSITIVE SODIUM CHANNEL-RELATED"/>
    <property type="match status" value="1"/>
</dbReference>
<evidence type="ECO:0000256" key="5">
    <source>
        <dbReference type="ARBA" id="ARBA00022692"/>
    </source>
</evidence>